<dbReference type="InterPro" id="IPR036390">
    <property type="entry name" value="WH_DNA-bd_sf"/>
</dbReference>
<dbReference type="KEGG" id="mten:GWK48_08750"/>
<gene>
    <name evidence="2" type="ORF">GWK48_08750</name>
</gene>
<evidence type="ECO:0000313" key="2">
    <source>
        <dbReference type="EMBL" id="QKR00449.1"/>
    </source>
</evidence>
<evidence type="ECO:0000259" key="1">
    <source>
        <dbReference type="Pfam" id="PF01978"/>
    </source>
</evidence>
<name>A0A6N0NXY6_9CREN</name>
<dbReference type="Gene3D" id="1.10.10.10">
    <property type="entry name" value="Winged helix-like DNA-binding domain superfamily/Winged helix DNA-binding domain"/>
    <property type="match status" value="1"/>
</dbReference>
<protein>
    <submittedName>
        <fullName evidence="2">Helix-turn-helix domain-containing protein</fullName>
    </submittedName>
</protein>
<dbReference type="Pfam" id="PF01978">
    <property type="entry name" value="TrmB"/>
    <property type="match status" value="1"/>
</dbReference>
<dbReference type="GeneID" id="55642028"/>
<accession>A0A6N0NXY6</accession>
<dbReference type="RefSeq" id="WP_174631455.1">
    <property type="nucleotide sequence ID" value="NZ_CP049074.1"/>
</dbReference>
<dbReference type="InterPro" id="IPR036388">
    <property type="entry name" value="WH-like_DNA-bd_sf"/>
</dbReference>
<feature type="domain" description="Transcription regulator TrmB N-terminal" evidence="1">
    <location>
        <begin position="184"/>
        <end position="236"/>
    </location>
</feature>
<dbReference type="OrthoDB" id="46229at2157"/>
<evidence type="ECO:0000313" key="3">
    <source>
        <dbReference type="Proteomes" id="UP000509301"/>
    </source>
</evidence>
<dbReference type="CDD" id="cd00090">
    <property type="entry name" value="HTH_ARSR"/>
    <property type="match status" value="1"/>
</dbReference>
<keyword evidence="3" id="KW-1185">Reference proteome</keyword>
<dbReference type="Proteomes" id="UP000509301">
    <property type="component" value="Chromosome"/>
</dbReference>
<sequence length="242" mass="26902">MDKGMILVIFLSISLVPVVSSQVYLTEYYNGTVILDFYSPRFVIVPSNWTLISSHNISRNGNVLVPTTIPASAEFEVPNQGVINVSEPNVSKVFVILPINSKITYMSPDPVSLIQQGNLINISFDSGNVIVAYYLVDQGTLLDNPYLYTTGVSTGLSAYLAFLLWRRRPQPEVAAPNELDSRDAKILEAIRSGADNLNKISEISLLPRTTVYRRVKKLVALGLVEEVRERGRVRYVVKGEPK</sequence>
<dbReference type="EMBL" id="CP049074">
    <property type="protein sequence ID" value="QKR00449.1"/>
    <property type="molecule type" value="Genomic_DNA"/>
</dbReference>
<dbReference type="InterPro" id="IPR002831">
    <property type="entry name" value="Tscrpt_reg_TrmB_N"/>
</dbReference>
<dbReference type="AlphaFoldDB" id="A0A6N0NXY6"/>
<organism evidence="2 3">
    <name type="scientific">Metallosphaera tengchongensis</name>
    <dbReference type="NCBI Taxonomy" id="1532350"/>
    <lineage>
        <taxon>Archaea</taxon>
        <taxon>Thermoproteota</taxon>
        <taxon>Thermoprotei</taxon>
        <taxon>Sulfolobales</taxon>
        <taxon>Sulfolobaceae</taxon>
        <taxon>Metallosphaera</taxon>
    </lineage>
</organism>
<reference evidence="2 3" key="1">
    <citation type="submission" date="2020-02" db="EMBL/GenBank/DDBJ databases">
        <title>Comparative genome analysis reveals the metabolism and evolution of the thermophilic archaeal genus Metallosphaera.</title>
        <authorList>
            <person name="Jiang C."/>
        </authorList>
    </citation>
    <scope>NUCLEOTIDE SEQUENCE [LARGE SCALE GENOMIC DNA]</scope>
    <source>
        <strain evidence="2 3">Ric-A</strain>
    </source>
</reference>
<dbReference type="InterPro" id="IPR011991">
    <property type="entry name" value="ArsR-like_HTH"/>
</dbReference>
<dbReference type="SUPFAM" id="SSF46785">
    <property type="entry name" value="Winged helix' DNA-binding domain"/>
    <property type="match status" value="1"/>
</dbReference>
<proteinExistence type="predicted"/>